<evidence type="ECO:0000256" key="7">
    <source>
        <dbReference type="ARBA" id="ARBA00029447"/>
    </source>
</evidence>
<evidence type="ECO:0000256" key="5">
    <source>
        <dbReference type="ARBA" id="ARBA00023136"/>
    </source>
</evidence>
<gene>
    <name evidence="13" type="ORF">EDC29_101443</name>
</gene>
<dbReference type="GO" id="GO:0006935">
    <property type="term" value="P:chemotaxis"/>
    <property type="evidence" value="ECO:0007669"/>
    <property type="project" value="UniProtKB-ARBA"/>
</dbReference>
<comment type="similarity">
    <text evidence="7">Belongs to the methyl-accepting chemotaxis (MCP) protein family.</text>
</comment>
<dbReference type="Gene3D" id="1.10.287.950">
    <property type="entry name" value="Methyl-accepting chemotaxis protein"/>
    <property type="match status" value="1"/>
</dbReference>
<dbReference type="Pfam" id="PF00015">
    <property type="entry name" value="MCPsignal"/>
    <property type="match status" value="1"/>
</dbReference>
<dbReference type="PROSITE" id="PS50885">
    <property type="entry name" value="HAMP"/>
    <property type="match status" value="1"/>
</dbReference>
<dbReference type="PROSITE" id="PS50007">
    <property type="entry name" value="PIPLC_X_DOMAIN"/>
    <property type="match status" value="1"/>
</dbReference>
<evidence type="ECO:0000256" key="8">
    <source>
        <dbReference type="PROSITE-ProRule" id="PRU00284"/>
    </source>
</evidence>
<keyword evidence="6 8" id="KW-0807">Transducer</keyword>
<evidence type="ECO:0000313" key="13">
    <source>
        <dbReference type="EMBL" id="TCW40026.1"/>
    </source>
</evidence>
<dbReference type="PANTHER" id="PTHR32089:SF119">
    <property type="entry name" value="METHYL-ACCEPTING CHEMOTAXIS PROTEIN CTPL"/>
    <property type="match status" value="1"/>
</dbReference>
<keyword evidence="5 9" id="KW-0472">Membrane</keyword>
<dbReference type="PROSITE" id="PS50111">
    <property type="entry name" value="CHEMOTAXIS_TRANSDUC_2"/>
    <property type="match status" value="1"/>
</dbReference>
<dbReference type="PROSITE" id="PS50192">
    <property type="entry name" value="T_SNARE"/>
    <property type="match status" value="1"/>
</dbReference>
<accession>A0A4R4AME9</accession>
<proteinExistence type="inferred from homology"/>
<dbReference type="CDD" id="cd06225">
    <property type="entry name" value="HAMP"/>
    <property type="match status" value="1"/>
</dbReference>
<organism evidence="13 14">
    <name type="scientific">Marichromatium gracile</name>
    <name type="common">Chromatium gracile</name>
    <dbReference type="NCBI Taxonomy" id="1048"/>
    <lineage>
        <taxon>Bacteria</taxon>
        <taxon>Pseudomonadati</taxon>
        <taxon>Pseudomonadota</taxon>
        <taxon>Gammaproteobacteria</taxon>
        <taxon>Chromatiales</taxon>
        <taxon>Chromatiaceae</taxon>
        <taxon>Marichromatium</taxon>
    </lineage>
</organism>
<evidence type="ECO:0000313" key="14">
    <source>
        <dbReference type="Proteomes" id="UP000295247"/>
    </source>
</evidence>
<sequence>MQWFRDLSFRWKLALPILLIAAIMVVNALLALNGIAALKRESQSVSRGFLPGIDALIEADRDLYQALLAERTALFAAPGTPEFAAALASHEENADQARTRVGRFATAIRLTGIERPEEIETLLRGFDQLYAQWLESSRRVIRLRQGEGREGAEALSYGTAATRFEEMREVLDTLTERSLVAADHASERIDQVALGSTLSSLSGLLLGLVLCTLLAVLFPGMITRPLYQIIARLEDIAQGEGDLTVRLSADRRDELGRLAAAFNRFVDKLQGLIGRIAGATAQVATAAEQVSTVTAEVTDALTQQEAMTDQVATAANQMATTVQVVVSNTSEAAQAAAHADRASRDGQAVVNQTVDAMGRLAREVEEAAEVIRRLGSDTEQIGSVLDVIRGIAEQTNLLALNAAIEAARAGEQGRGFAVVAAEVRTLASRSQQSTQEIQTMIERLQLAARQAVEAVESGQRQAHQGVTTASGAGESLQSIAEAVGRINSMNGQIATSSEQQSAVTEDISRNISQISEVMQRTVQGARHTAGASQELSKLAVELQSLIGQFRV</sequence>
<dbReference type="InterPro" id="IPR004089">
    <property type="entry name" value="MCPsignal_dom"/>
</dbReference>
<dbReference type="GO" id="GO:0005886">
    <property type="term" value="C:plasma membrane"/>
    <property type="evidence" value="ECO:0007669"/>
    <property type="project" value="UniProtKB-SubCell"/>
</dbReference>
<evidence type="ECO:0000256" key="2">
    <source>
        <dbReference type="ARBA" id="ARBA00022519"/>
    </source>
</evidence>
<protein>
    <submittedName>
        <fullName evidence="13">Methyl-accepting chemotaxis protein</fullName>
    </submittedName>
</protein>
<reference evidence="13 14" key="1">
    <citation type="submission" date="2019-03" db="EMBL/GenBank/DDBJ databases">
        <title>Genomic Encyclopedia of Type Strains, Phase IV (KMG-IV): sequencing the most valuable type-strain genomes for metagenomic binning, comparative biology and taxonomic classification.</title>
        <authorList>
            <person name="Goeker M."/>
        </authorList>
    </citation>
    <scope>NUCLEOTIDE SEQUENCE [LARGE SCALE GENOMIC DNA]</scope>
    <source>
        <strain evidence="13 14">DSM 203</strain>
    </source>
</reference>
<dbReference type="PANTHER" id="PTHR32089">
    <property type="entry name" value="METHYL-ACCEPTING CHEMOTAXIS PROTEIN MCPB"/>
    <property type="match status" value="1"/>
</dbReference>
<feature type="transmembrane region" description="Helical" evidence="9">
    <location>
        <begin position="13"/>
        <end position="38"/>
    </location>
</feature>
<feature type="domain" description="HAMP" evidence="12">
    <location>
        <begin position="220"/>
        <end position="274"/>
    </location>
</feature>
<name>A0A4R4AME9_MARGR</name>
<dbReference type="SUPFAM" id="SSF58104">
    <property type="entry name" value="Methyl-accepting chemotaxis protein (MCP) signaling domain"/>
    <property type="match status" value="1"/>
</dbReference>
<evidence type="ECO:0000256" key="1">
    <source>
        <dbReference type="ARBA" id="ARBA00004429"/>
    </source>
</evidence>
<dbReference type="InterPro" id="IPR003660">
    <property type="entry name" value="HAMP_dom"/>
</dbReference>
<comment type="subcellular location">
    <subcellularLocation>
        <location evidence="1">Cell inner membrane</location>
        <topology evidence="1">Multi-pass membrane protein</topology>
    </subcellularLocation>
</comment>
<dbReference type="Proteomes" id="UP000295247">
    <property type="component" value="Unassembled WGS sequence"/>
</dbReference>
<dbReference type="FunFam" id="1.10.287.950:FF:000001">
    <property type="entry name" value="Methyl-accepting chemotaxis sensory transducer"/>
    <property type="match status" value="1"/>
</dbReference>
<keyword evidence="2" id="KW-1003">Cell membrane</keyword>
<dbReference type="RefSeq" id="WP_165913410.1">
    <property type="nucleotide sequence ID" value="NZ_NRRH01000001.1"/>
</dbReference>
<feature type="domain" description="T-SNARE coiled-coil homology" evidence="11">
    <location>
        <begin position="474"/>
        <end position="528"/>
    </location>
</feature>
<dbReference type="Pfam" id="PF00672">
    <property type="entry name" value="HAMP"/>
    <property type="match status" value="1"/>
</dbReference>
<evidence type="ECO:0000256" key="4">
    <source>
        <dbReference type="ARBA" id="ARBA00022989"/>
    </source>
</evidence>
<dbReference type="AlphaFoldDB" id="A0A4R4AME9"/>
<evidence type="ECO:0000259" key="12">
    <source>
        <dbReference type="PROSITE" id="PS50885"/>
    </source>
</evidence>
<keyword evidence="4 9" id="KW-1133">Transmembrane helix</keyword>
<dbReference type="EMBL" id="SMDC01000001">
    <property type="protein sequence ID" value="TCW40026.1"/>
    <property type="molecule type" value="Genomic_DNA"/>
</dbReference>
<evidence type="ECO:0000259" key="10">
    <source>
        <dbReference type="PROSITE" id="PS50111"/>
    </source>
</evidence>
<evidence type="ECO:0000259" key="11">
    <source>
        <dbReference type="PROSITE" id="PS50192"/>
    </source>
</evidence>
<dbReference type="GO" id="GO:0007165">
    <property type="term" value="P:signal transduction"/>
    <property type="evidence" value="ECO:0007669"/>
    <property type="project" value="UniProtKB-KW"/>
</dbReference>
<dbReference type="InterPro" id="IPR000727">
    <property type="entry name" value="T_SNARE_dom"/>
</dbReference>
<dbReference type="SMART" id="SM00283">
    <property type="entry name" value="MA"/>
    <property type="match status" value="1"/>
</dbReference>
<comment type="caution">
    <text evidence="13">The sequence shown here is derived from an EMBL/GenBank/DDBJ whole genome shotgun (WGS) entry which is preliminary data.</text>
</comment>
<keyword evidence="2" id="KW-0997">Cell inner membrane</keyword>
<dbReference type="CDD" id="cd11386">
    <property type="entry name" value="MCP_signal"/>
    <property type="match status" value="1"/>
</dbReference>
<evidence type="ECO:0000256" key="6">
    <source>
        <dbReference type="ARBA" id="ARBA00023224"/>
    </source>
</evidence>
<keyword evidence="3 9" id="KW-0812">Transmembrane</keyword>
<feature type="domain" description="Methyl-accepting transducer" evidence="10">
    <location>
        <begin position="279"/>
        <end position="515"/>
    </location>
</feature>
<evidence type="ECO:0000256" key="9">
    <source>
        <dbReference type="SAM" id="Phobius"/>
    </source>
</evidence>
<evidence type="ECO:0000256" key="3">
    <source>
        <dbReference type="ARBA" id="ARBA00022692"/>
    </source>
</evidence>
<feature type="transmembrane region" description="Helical" evidence="9">
    <location>
        <begin position="204"/>
        <end position="222"/>
    </location>
</feature>
<dbReference type="SMART" id="SM00304">
    <property type="entry name" value="HAMP"/>
    <property type="match status" value="1"/>
</dbReference>